<dbReference type="RefSeq" id="WP_007031651.1">
    <property type="nucleotide sequence ID" value="NZ_AOHO01000055.1"/>
</dbReference>
<dbReference type="EMBL" id="AOHO01000055">
    <property type="protein sequence ID" value="EME58696.1"/>
    <property type="molecule type" value="Genomic_DNA"/>
</dbReference>
<comment type="caution">
    <text evidence="1">The sequence shown here is derived from an EMBL/GenBank/DDBJ whole genome shotgun (WGS) entry which is preliminary data.</text>
</comment>
<sequence>MLTVAAAFAGFPAITYDVPAAAATPCIASGTEAAINAALVGPGARAILCPGATFLLYNPVTFTAPDQQLYTQDLPADSRRAILRLASAPVTTAVIAYRQSGVAVRNIQVDGNRSALGHANGGALLEMGAARDQAVEDTYVHDTRSWSSIHFIEGAVVNDTPECQNGRIAGNTVGPSGDDTFRMWADGISLACGHSLVEDNTVIDATDGGIVIFGAPGSTVAHNTITARTRTLLGGINMVDHAPFHGNFSGTTVRDNVIDAQGAFIKVGIAMGQQVWSCDPGVVYGGTVRNNALKGAYFGYGYAVNGVRNWTVSGNEDEARHVGIAGHGCRGLNAQPTGFQYQSESASTLQPQFRPATLTDVLNVSAPPDAVPDRHRVTACTHRSPS</sequence>
<dbReference type="Gene3D" id="2.160.20.10">
    <property type="entry name" value="Single-stranded right-handed beta-helix, Pectin lyase-like"/>
    <property type="match status" value="1"/>
</dbReference>
<dbReference type="SUPFAM" id="SSF51126">
    <property type="entry name" value="Pectin lyase-like"/>
    <property type="match status" value="1"/>
</dbReference>
<reference evidence="1 2" key="1">
    <citation type="journal article" date="2013" name="Genome Announc.">
        <title>Draft Genome Sequence of Amycolatopsis decaplanina Strain DSM 44594T.</title>
        <authorList>
            <person name="Kaur N."/>
            <person name="Kumar S."/>
            <person name="Bala M."/>
            <person name="Raghava G.P."/>
            <person name="Mayilraj S."/>
        </authorList>
    </citation>
    <scope>NUCLEOTIDE SEQUENCE [LARGE SCALE GENOMIC DNA]</scope>
    <source>
        <strain evidence="1 2">DSM 44594</strain>
    </source>
</reference>
<gene>
    <name evidence="1" type="ORF">H074_18993</name>
</gene>
<name>M2XC66_9PSEU</name>
<evidence type="ECO:0000313" key="2">
    <source>
        <dbReference type="Proteomes" id="UP000054226"/>
    </source>
</evidence>
<dbReference type="Proteomes" id="UP000054226">
    <property type="component" value="Unassembled WGS sequence"/>
</dbReference>
<dbReference type="InterPro" id="IPR012334">
    <property type="entry name" value="Pectin_lyas_fold"/>
</dbReference>
<dbReference type="SMART" id="SM00710">
    <property type="entry name" value="PbH1"/>
    <property type="match status" value="5"/>
</dbReference>
<accession>M2XC66</accession>
<dbReference type="PATRIC" id="fig|1284240.4.peg.3858"/>
<dbReference type="OrthoDB" id="516973at2"/>
<keyword evidence="2" id="KW-1185">Reference proteome</keyword>
<dbReference type="InterPro" id="IPR011050">
    <property type="entry name" value="Pectin_lyase_fold/virulence"/>
</dbReference>
<proteinExistence type="predicted"/>
<evidence type="ECO:0000313" key="1">
    <source>
        <dbReference type="EMBL" id="EME58696.1"/>
    </source>
</evidence>
<organism evidence="1 2">
    <name type="scientific">Amycolatopsis decaplanina DSM 44594</name>
    <dbReference type="NCBI Taxonomy" id="1284240"/>
    <lineage>
        <taxon>Bacteria</taxon>
        <taxon>Bacillati</taxon>
        <taxon>Actinomycetota</taxon>
        <taxon>Actinomycetes</taxon>
        <taxon>Pseudonocardiales</taxon>
        <taxon>Pseudonocardiaceae</taxon>
        <taxon>Amycolatopsis</taxon>
    </lineage>
</organism>
<dbReference type="InterPro" id="IPR006626">
    <property type="entry name" value="PbH1"/>
</dbReference>
<protein>
    <submittedName>
        <fullName evidence="1">Uncharacterized protein</fullName>
    </submittedName>
</protein>
<dbReference type="AlphaFoldDB" id="M2XC66"/>